<dbReference type="Pfam" id="PF02005">
    <property type="entry name" value="TRM"/>
    <property type="match status" value="1"/>
</dbReference>
<comment type="caution">
    <text evidence="12">The sequence shown here is derived from an EMBL/GenBank/DDBJ whole genome shotgun (WGS) entry which is preliminary data.</text>
</comment>
<dbReference type="OrthoDB" id="6349953at2759"/>
<name>A0A1V9WYG2_9ACAR</name>
<evidence type="ECO:0000313" key="12">
    <source>
        <dbReference type="EMBL" id="OQR66269.1"/>
    </source>
</evidence>
<feature type="compositionally biased region" description="Low complexity" evidence="11">
    <location>
        <begin position="65"/>
        <end position="81"/>
    </location>
</feature>
<evidence type="ECO:0000256" key="8">
    <source>
        <dbReference type="ARBA" id="ARBA00051897"/>
    </source>
</evidence>
<dbReference type="InterPro" id="IPR042296">
    <property type="entry name" value="tRNA_met_Trm1_C"/>
</dbReference>
<protein>
    <recommendedName>
        <fullName evidence="9">tRNA (guanine(26)-N(2))-dimethyltransferase</fullName>
        <ecNumber evidence="7">2.1.1.216</ecNumber>
    </recommendedName>
</protein>
<dbReference type="InParanoid" id="A0A1V9WYG2"/>
<sequence length="179" mass="20289">MGGPIWTDPIHSGEFVLKLQQSLRAYTQLEVTDLPDFEALLEDEEKTTESARPPPDMADLNSNCNIDSTNNSRNSDSDNCNRIGKGEVNAVERGRFQTLRRMQGIVNVISEELLDVALHYTQEKLSQVLRTDTVPMIKLRSAIINAGYRVSSSHTNRTSVKTDAPHRVVWDIMRYWIKS</sequence>
<dbReference type="InterPro" id="IPR002905">
    <property type="entry name" value="Trm1"/>
</dbReference>
<evidence type="ECO:0000256" key="9">
    <source>
        <dbReference type="ARBA" id="ARBA00074266"/>
    </source>
</evidence>
<reference evidence="12 13" key="1">
    <citation type="journal article" date="2017" name="Gigascience">
        <title>Draft genome of the honey bee ectoparasitic mite, Tropilaelaps mercedesae, is shaped by the parasitic life history.</title>
        <authorList>
            <person name="Dong X."/>
            <person name="Armstrong S.D."/>
            <person name="Xia D."/>
            <person name="Makepeace B.L."/>
            <person name="Darby A.C."/>
            <person name="Kadowaki T."/>
        </authorList>
    </citation>
    <scope>NUCLEOTIDE SEQUENCE [LARGE SCALE GENOMIC DNA]</scope>
    <source>
        <strain evidence="12">Wuxi-XJTLU</strain>
    </source>
</reference>
<accession>A0A1V9WYG2</accession>
<dbReference type="EC" id="2.1.1.216" evidence="7"/>
<gene>
    <name evidence="12" type="ORF">BIW11_14266</name>
</gene>
<keyword evidence="2 10" id="KW-0489">Methyltransferase</keyword>
<dbReference type="GO" id="GO:0160104">
    <property type="term" value="F:tRNA (guanine(26)-N2)-dimethyltransferase activity"/>
    <property type="evidence" value="ECO:0007669"/>
    <property type="project" value="UniProtKB-EC"/>
</dbReference>
<feature type="region of interest" description="Disordered" evidence="11">
    <location>
        <begin position="43"/>
        <end position="81"/>
    </location>
</feature>
<comment type="catalytic activity">
    <reaction evidence="8">
        <text>guanosine(26) in tRNA + 2 S-adenosyl-L-methionine = N(2)-dimethylguanosine(26) in tRNA + 2 S-adenosyl-L-homocysteine + 2 H(+)</text>
        <dbReference type="Rhea" id="RHEA:43140"/>
        <dbReference type="Rhea" id="RHEA-COMP:10359"/>
        <dbReference type="Rhea" id="RHEA-COMP:10360"/>
        <dbReference type="ChEBI" id="CHEBI:15378"/>
        <dbReference type="ChEBI" id="CHEBI:57856"/>
        <dbReference type="ChEBI" id="CHEBI:59789"/>
        <dbReference type="ChEBI" id="CHEBI:74269"/>
        <dbReference type="ChEBI" id="CHEBI:74513"/>
        <dbReference type="EC" id="2.1.1.216"/>
    </reaction>
</comment>
<keyword evidence="5 10" id="KW-0819">tRNA processing</keyword>
<comment type="similarity">
    <text evidence="10">Belongs to the class I-like SAM-binding methyltransferase superfamily. Trm1 family.</text>
</comment>
<organism evidence="12 13">
    <name type="scientific">Tropilaelaps mercedesae</name>
    <dbReference type="NCBI Taxonomy" id="418985"/>
    <lineage>
        <taxon>Eukaryota</taxon>
        <taxon>Metazoa</taxon>
        <taxon>Ecdysozoa</taxon>
        <taxon>Arthropoda</taxon>
        <taxon>Chelicerata</taxon>
        <taxon>Arachnida</taxon>
        <taxon>Acari</taxon>
        <taxon>Parasitiformes</taxon>
        <taxon>Mesostigmata</taxon>
        <taxon>Gamasina</taxon>
        <taxon>Dermanyssoidea</taxon>
        <taxon>Laelapidae</taxon>
        <taxon>Tropilaelaps</taxon>
    </lineage>
</organism>
<keyword evidence="6 10" id="KW-0694">RNA-binding</keyword>
<dbReference type="FunFam" id="3.30.56.70:FF:000001">
    <property type="entry name" value="tRNA (guanine(26)-N(2))-dimethyltransferase"/>
    <property type="match status" value="1"/>
</dbReference>
<dbReference type="InterPro" id="IPR029063">
    <property type="entry name" value="SAM-dependent_MTases_sf"/>
</dbReference>
<dbReference type="GO" id="GO:0000049">
    <property type="term" value="F:tRNA binding"/>
    <property type="evidence" value="ECO:0007669"/>
    <property type="project" value="UniProtKB-UniRule"/>
</dbReference>
<evidence type="ECO:0000256" key="3">
    <source>
        <dbReference type="ARBA" id="ARBA00022679"/>
    </source>
</evidence>
<keyword evidence="13" id="KW-1185">Reference proteome</keyword>
<dbReference type="PANTHER" id="PTHR10631:SF3">
    <property type="entry name" value="TRNA (GUANINE(26)-N(2))-DIMETHYLTRANSFERASE"/>
    <property type="match status" value="1"/>
</dbReference>
<dbReference type="GO" id="GO:0002940">
    <property type="term" value="P:tRNA N2-guanine methylation"/>
    <property type="evidence" value="ECO:0007669"/>
    <property type="project" value="TreeGrafter"/>
</dbReference>
<evidence type="ECO:0000256" key="6">
    <source>
        <dbReference type="ARBA" id="ARBA00022884"/>
    </source>
</evidence>
<dbReference type="PROSITE" id="PS51626">
    <property type="entry name" value="SAM_MT_TRM1"/>
    <property type="match status" value="1"/>
</dbReference>
<dbReference type="SUPFAM" id="SSF53335">
    <property type="entry name" value="S-adenosyl-L-methionine-dependent methyltransferases"/>
    <property type="match status" value="1"/>
</dbReference>
<feature type="non-terminal residue" evidence="12">
    <location>
        <position position="179"/>
    </location>
</feature>
<keyword evidence="3 10" id="KW-0808">Transferase</keyword>
<evidence type="ECO:0000256" key="7">
    <source>
        <dbReference type="ARBA" id="ARBA00039099"/>
    </source>
</evidence>
<keyword evidence="4 10" id="KW-0949">S-adenosyl-L-methionine</keyword>
<evidence type="ECO:0000256" key="11">
    <source>
        <dbReference type="SAM" id="MobiDB-lite"/>
    </source>
</evidence>
<dbReference type="Proteomes" id="UP000192247">
    <property type="component" value="Unassembled WGS sequence"/>
</dbReference>
<dbReference type="GO" id="GO:0005634">
    <property type="term" value="C:nucleus"/>
    <property type="evidence" value="ECO:0007669"/>
    <property type="project" value="TreeGrafter"/>
</dbReference>
<evidence type="ECO:0000313" key="13">
    <source>
        <dbReference type="Proteomes" id="UP000192247"/>
    </source>
</evidence>
<dbReference type="Gene3D" id="3.30.56.70">
    <property type="entry name" value="N2,N2-dimethylguanosine tRNA methyltransferase, C-terminal domain"/>
    <property type="match status" value="1"/>
</dbReference>
<evidence type="ECO:0000256" key="10">
    <source>
        <dbReference type="PROSITE-ProRule" id="PRU00958"/>
    </source>
</evidence>
<keyword evidence="1 10" id="KW-0820">tRNA-binding</keyword>
<dbReference type="STRING" id="418985.A0A1V9WYG2"/>
<proteinExistence type="inferred from homology"/>
<evidence type="ECO:0000256" key="4">
    <source>
        <dbReference type="ARBA" id="ARBA00022691"/>
    </source>
</evidence>
<evidence type="ECO:0000256" key="2">
    <source>
        <dbReference type="ARBA" id="ARBA00022603"/>
    </source>
</evidence>
<dbReference type="AlphaFoldDB" id="A0A1V9WYG2"/>
<dbReference type="EMBL" id="MNPL01033126">
    <property type="protein sequence ID" value="OQR66269.1"/>
    <property type="molecule type" value="Genomic_DNA"/>
</dbReference>
<evidence type="ECO:0000256" key="1">
    <source>
        <dbReference type="ARBA" id="ARBA00022555"/>
    </source>
</evidence>
<evidence type="ECO:0000256" key="5">
    <source>
        <dbReference type="ARBA" id="ARBA00022694"/>
    </source>
</evidence>
<dbReference type="PANTHER" id="PTHR10631">
    <property type="entry name" value="N 2 ,N 2 -DIMETHYLGUANOSINE TRNA METHYLTRANSFERASE"/>
    <property type="match status" value="1"/>
</dbReference>